<accession>A0AAD7RQ32</accession>
<proteinExistence type="predicted"/>
<feature type="region of interest" description="Disordered" evidence="1">
    <location>
        <begin position="1"/>
        <end position="33"/>
    </location>
</feature>
<comment type="caution">
    <text evidence="2">The sequence shown here is derived from an EMBL/GenBank/DDBJ whole genome shotgun (WGS) entry which is preliminary data.</text>
</comment>
<evidence type="ECO:0000313" key="2">
    <source>
        <dbReference type="EMBL" id="KAJ8388145.1"/>
    </source>
</evidence>
<evidence type="ECO:0000256" key="1">
    <source>
        <dbReference type="SAM" id="MobiDB-lite"/>
    </source>
</evidence>
<dbReference type="AlphaFoldDB" id="A0AAD7RQ32"/>
<dbReference type="EMBL" id="JAINUG010000200">
    <property type="protein sequence ID" value="KAJ8388145.1"/>
    <property type="molecule type" value="Genomic_DNA"/>
</dbReference>
<name>A0AAD7RQ32_9TELE</name>
<organism evidence="2 3">
    <name type="scientific">Aldrovandia affinis</name>
    <dbReference type="NCBI Taxonomy" id="143900"/>
    <lineage>
        <taxon>Eukaryota</taxon>
        <taxon>Metazoa</taxon>
        <taxon>Chordata</taxon>
        <taxon>Craniata</taxon>
        <taxon>Vertebrata</taxon>
        <taxon>Euteleostomi</taxon>
        <taxon>Actinopterygii</taxon>
        <taxon>Neopterygii</taxon>
        <taxon>Teleostei</taxon>
        <taxon>Notacanthiformes</taxon>
        <taxon>Halosauridae</taxon>
        <taxon>Aldrovandia</taxon>
    </lineage>
</organism>
<keyword evidence="3" id="KW-1185">Reference proteome</keyword>
<sequence length="115" mass="13184">MTDETPGAPGAASSGRERRTDEALQVREPRPSVRVRAQTRALLRGPSGRVNEARARDRWFIAERGKRARDYRHDVVRYAVGPERDTREAVQRPRVDQCTGAKVLTRYVRQIETTR</sequence>
<feature type="compositionally biased region" description="Basic and acidic residues" evidence="1">
    <location>
        <begin position="15"/>
        <end position="31"/>
    </location>
</feature>
<protein>
    <submittedName>
        <fullName evidence="2">Uncharacterized protein</fullName>
    </submittedName>
</protein>
<reference evidence="2" key="1">
    <citation type="journal article" date="2023" name="Science">
        <title>Genome structures resolve the early diversification of teleost fishes.</title>
        <authorList>
            <person name="Parey E."/>
            <person name="Louis A."/>
            <person name="Montfort J."/>
            <person name="Bouchez O."/>
            <person name="Roques C."/>
            <person name="Iampietro C."/>
            <person name="Lluch J."/>
            <person name="Castinel A."/>
            <person name="Donnadieu C."/>
            <person name="Desvignes T."/>
            <person name="Floi Bucao C."/>
            <person name="Jouanno E."/>
            <person name="Wen M."/>
            <person name="Mejri S."/>
            <person name="Dirks R."/>
            <person name="Jansen H."/>
            <person name="Henkel C."/>
            <person name="Chen W.J."/>
            <person name="Zahm M."/>
            <person name="Cabau C."/>
            <person name="Klopp C."/>
            <person name="Thompson A.W."/>
            <person name="Robinson-Rechavi M."/>
            <person name="Braasch I."/>
            <person name="Lecointre G."/>
            <person name="Bobe J."/>
            <person name="Postlethwait J.H."/>
            <person name="Berthelot C."/>
            <person name="Roest Crollius H."/>
            <person name="Guiguen Y."/>
        </authorList>
    </citation>
    <scope>NUCLEOTIDE SEQUENCE</scope>
    <source>
        <strain evidence="2">NC1722</strain>
    </source>
</reference>
<evidence type="ECO:0000313" key="3">
    <source>
        <dbReference type="Proteomes" id="UP001221898"/>
    </source>
</evidence>
<gene>
    <name evidence="2" type="ORF">AAFF_G00146360</name>
</gene>
<dbReference type="Proteomes" id="UP001221898">
    <property type="component" value="Unassembled WGS sequence"/>
</dbReference>